<organism evidence="4 5">
    <name type="scientific">Albidovulum litorale</name>
    <dbReference type="NCBI Taxonomy" id="2984134"/>
    <lineage>
        <taxon>Bacteria</taxon>
        <taxon>Pseudomonadati</taxon>
        <taxon>Pseudomonadota</taxon>
        <taxon>Alphaproteobacteria</taxon>
        <taxon>Rhodobacterales</taxon>
        <taxon>Paracoccaceae</taxon>
        <taxon>Albidovulum</taxon>
    </lineage>
</organism>
<feature type="transmembrane region" description="Helical" evidence="2">
    <location>
        <begin position="54"/>
        <end position="76"/>
    </location>
</feature>
<proteinExistence type="predicted"/>
<feature type="region of interest" description="Disordered" evidence="1">
    <location>
        <begin position="219"/>
        <end position="242"/>
    </location>
</feature>
<evidence type="ECO:0000259" key="3">
    <source>
        <dbReference type="PROSITE" id="PS50042"/>
    </source>
</evidence>
<feature type="transmembrane region" description="Helical" evidence="2">
    <location>
        <begin position="32"/>
        <end position="48"/>
    </location>
</feature>
<gene>
    <name evidence="4" type="ORF">OEZ71_00045</name>
</gene>
<dbReference type="EMBL" id="JAOWKZ010000001">
    <property type="protein sequence ID" value="MCV2870679.1"/>
    <property type="molecule type" value="Genomic_DNA"/>
</dbReference>
<keyword evidence="5" id="KW-1185">Reference proteome</keyword>
<dbReference type="InterPro" id="IPR014710">
    <property type="entry name" value="RmlC-like_jellyroll"/>
</dbReference>
<feature type="domain" description="Cyclic nucleotide-binding" evidence="3">
    <location>
        <begin position="93"/>
        <end position="182"/>
    </location>
</feature>
<dbReference type="PROSITE" id="PS50042">
    <property type="entry name" value="CNMP_BINDING_3"/>
    <property type="match status" value="1"/>
</dbReference>
<name>A0ABT2ZHS1_9RHOB</name>
<dbReference type="RefSeq" id="WP_263737887.1">
    <property type="nucleotide sequence ID" value="NZ_JAOWKZ010000001.1"/>
</dbReference>
<reference evidence="4 5" key="1">
    <citation type="submission" date="2022-10" db="EMBL/GenBank/DDBJ databases">
        <title>Defluviimonas sp. nov., isolated from ocean surface sediments.</title>
        <authorList>
            <person name="He W."/>
            <person name="Wang L."/>
            <person name="Zhang D.-F."/>
        </authorList>
    </citation>
    <scope>NUCLEOTIDE SEQUENCE [LARGE SCALE GENOMIC DNA]</scope>
    <source>
        <strain evidence="4 5">WL0050</strain>
    </source>
</reference>
<accession>A0ABT2ZHS1</accession>
<evidence type="ECO:0000256" key="2">
    <source>
        <dbReference type="SAM" id="Phobius"/>
    </source>
</evidence>
<dbReference type="InterPro" id="IPR018490">
    <property type="entry name" value="cNMP-bd_dom_sf"/>
</dbReference>
<sequence length="242" mass="26734">MTGLALSDLLVLSAAGMFVLGYLIINQVILRLMLLIGTALYICYYAVVDTSPLWPAIWASMATGTANLIGLMALIYGRSSWAVPKMYRDVYPHFKMLPPGDFRKLMKVAERTTRPAGYMLTEGGRPVSKLYYIIDGAVRLEKFGDSFDIPDAVFVGEVAYLTNRRASASTILTKESDVLEWDVGILQQRSKRDPRFRLAIDAVISLDLAGKVARAGSPIQRLESPVSPPREPEERSATAWTG</sequence>
<evidence type="ECO:0000256" key="1">
    <source>
        <dbReference type="SAM" id="MobiDB-lite"/>
    </source>
</evidence>
<evidence type="ECO:0000313" key="5">
    <source>
        <dbReference type="Proteomes" id="UP001652564"/>
    </source>
</evidence>
<keyword evidence="2" id="KW-0472">Membrane</keyword>
<protein>
    <submittedName>
        <fullName evidence="4">Cyclic nucleotide-binding domain-containing protein</fullName>
    </submittedName>
</protein>
<dbReference type="InterPro" id="IPR000595">
    <property type="entry name" value="cNMP-bd_dom"/>
</dbReference>
<dbReference type="Proteomes" id="UP001652564">
    <property type="component" value="Unassembled WGS sequence"/>
</dbReference>
<comment type="caution">
    <text evidence="4">The sequence shown here is derived from an EMBL/GenBank/DDBJ whole genome shotgun (WGS) entry which is preliminary data.</text>
</comment>
<dbReference type="CDD" id="cd00038">
    <property type="entry name" value="CAP_ED"/>
    <property type="match status" value="1"/>
</dbReference>
<keyword evidence="2" id="KW-1133">Transmembrane helix</keyword>
<dbReference type="Gene3D" id="2.60.120.10">
    <property type="entry name" value="Jelly Rolls"/>
    <property type="match status" value="1"/>
</dbReference>
<feature type="transmembrane region" description="Helical" evidence="2">
    <location>
        <begin position="6"/>
        <end position="25"/>
    </location>
</feature>
<evidence type="ECO:0000313" key="4">
    <source>
        <dbReference type="EMBL" id="MCV2870679.1"/>
    </source>
</evidence>
<dbReference type="SUPFAM" id="SSF51206">
    <property type="entry name" value="cAMP-binding domain-like"/>
    <property type="match status" value="1"/>
</dbReference>
<keyword evidence="2" id="KW-0812">Transmembrane</keyword>